<name>A0AAU7X2F4_9PSED</name>
<dbReference type="RefSeq" id="WP_350404772.1">
    <property type="nucleotide sequence ID" value="NZ_CP158490.1"/>
</dbReference>
<dbReference type="EMBL" id="CP158490">
    <property type="protein sequence ID" value="XBY27043.1"/>
    <property type="molecule type" value="Genomic_DNA"/>
</dbReference>
<protein>
    <submittedName>
        <fullName evidence="1">Mpo1-like protein</fullName>
    </submittedName>
</protein>
<sequence length="46" mass="5173">MNRVGKDKAVDEFFRAYLSEHLNRPASRLHFVGSPNAVDLLVVTCV</sequence>
<accession>A0AAU7X2F4</accession>
<reference evidence="1" key="1">
    <citation type="submission" date="2024-06" db="EMBL/GenBank/DDBJ databases">
        <authorList>
            <person name="Wu L."/>
        </authorList>
    </citation>
    <scope>NUCLEOTIDE SEQUENCE</scope>
    <source>
        <strain evidence="1">W17</strain>
    </source>
</reference>
<evidence type="ECO:0000313" key="1">
    <source>
        <dbReference type="EMBL" id="XBY27043.1"/>
    </source>
</evidence>
<dbReference type="InterPro" id="IPR009305">
    <property type="entry name" value="Mpo1-like"/>
</dbReference>
<dbReference type="Pfam" id="PF06127">
    <property type="entry name" value="Mpo1-like"/>
    <property type="match status" value="1"/>
</dbReference>
<dbReference type="AlphaFoldDB" id="A0AAU7X2F4"/>
<gene>
    <name evidence="1" type="ORF">ABCR88_14810</name>
</gene>
<proteinExistence type="predicted"/>
<organism evidence="1">
    <name type="scientific">Pseudomonas sp. W17</name>
    <dbReference type="NCBI Taxonomy" id="3144407"/>
    <lineage>
        <taxon>Bacteria</taxon>
        <taxon>Pseudomonadati</taxon>
        <taxon>Pseudomonadota</taxon>
        <taxon>Gammaproteobacteria</taxon>
        <taxon>Pseudomonadales</taxon>
        <taxon>Pseudomonadaceae</taxon>
        <taxon>Pseudomonas</taxon>
    </lineage>
</organism>